<feature type="transmembrane region" description="Helical" evidence="17">
    <location>
        <begin position="93"/>
        <end position="110"/>
    </location>
</feature>
<evidence type="ECO:0000256" key="7">
    <source>
        <dbReference type="ARBA" id="ARBA00022989"/>
    </source>
</evidence>
<keyword evidence="3" id="KW-0808">Transferase</keyword>
<evidence type="ECO:0000256" key="3">
    <source>
        <dbReference type="ARBA" id="ARBA00022679"/>
    </source>
</evidence>
<keyword evidence="2" id="KW-0328">Glycosyltransferase</keyword>
<dbReference type="PANTHER" id="PTHR30474:SF2">
    <property type="entry name" value="PEPTIDOGLYCAN GLYCOSYLTRANSFERASE FTSW-RELATED"/>
    <property type="match status" value="1"/>
</dbReference>
<dbReference type="RefSeq" id="WP_144100820.1">
    <property type="nucleotide sequence ID" value="NZ_CABHNM010000038.1"/>
</dbReference>
<evidence type="ECO:0000256" key="12">
    <source>
        <dbReference type="ARBA" id="ARBA00041185"/>
    </source>
</evidence>
<feature type="transmembrane region" description="Helical" evidence="17">
    <location>
        <begin position="21"/>
        <end position="43"/>
    </location>
</feature>
<accession>A0A564TS47</accession>
<name>A0A564TS47_9FIRM</name>
<dbReference type="GO" id="GO:0015648">
    <property type="term" value="F:lipid-linked peptidoglycan transporter activity"/>
    <property type="evidence" value="ECO:0007669"/>
    <property type="project" value="TreeGrafter"/>
</dbReference>
<comment type="subcellular location">
    <subcellularLocation>
        <location evidence="1">Membrane</location>
        <topology evidence="1">Multi-pass membrane protein</topology>
    </subcellularLocation>
</comment>
<keyword evidence="8 17" id="KW-0472">Membrane</keyword>
<evidence type="ECO:0000256" key="10">
    <source>
        <dbReference type="ARBA" id="ARBA00033270"/>
    </source>
</evidence>
<protein>
    <recommendedName>
        <fullName evidence="12">Probable peptidoglycan glycosyltransferase FtsW</fullName>
        <ecNumber evidence="14">2.4.99.28</ecNumber>
    </recommendedName>
    <alternativeName>
        <fullName evidence="13">Cell division protein FtsW</fullName>
    </alternativeName>
    <alternativeName>
        <fullName evidence="10">Cell wall polymerase</fullName>
    </alternativeName>
    <alternativeName>
        <fullName evidence="9">Peptidoglycan polymerase</fullName>
    </alternativeName>
</protein>
<feature type="transmembrane region" description="Helical" evidence="17">
    <location>
        <begin position="363"/>
        <end position="384"/>
    </location>
</feature>
<dbReference type="GO" id="GO:0008360">
    <property type="term" value="P:regulation of cell shape"/>
    <property type="evidence" value="ECO:0007669"/>
    <property type="project" value="UniProtKB-KW"/>
</dbReference>
<comment type="similarity">
    <text evidence="11">Belongs to the SEDS family. FtsW subfamily.</text>
</comment>
<dbReference type="GO" id="GO:0009252">
    <property type="term" value="P:peptidoglycan biosynthetic process"/>
    <property type="evidence" value="ECO:0007669"/>
    <property type="project" value="UniProtKB-KW"/>
</dbReference>
<evidence type="ECO:0000256" key="2">
    <source>
        <dbReference type="ARBA" id="ARBA00022676"/>
    </source>
</evidence>
<feature type="transmembrane region" description="Helical" evidence="17">
    <location>
        <begin position="130"/>
        <end position="148"/>
    </location>
</feature>
<comment type="function">
    <text evidence="16">Peptidoglycan polymerase that is essential for cell division.</text>
</comment>
<evidence type="ECO:0000256" key="4">
    <source>
        <dbReference type="ARBA" id="ARBA00022692"/>
    </source>
</evidence>
<evidence type="ECO:0000256" key="5">
    <source>
        <dbReference type="ARBA" id="ARBA00022960"/>
    </source>
</evidence>
<keyword evidence="7 17" id="KW-1133">Transmembrane helix</keyword>
<comment type="catalytic activity">
    <reaction evidence="15">
        <text>[GlcNAc-(1-&gt;4)-Mur2Ac(oyl-L-Ala-gamma-D-Glu-L-Lys-D-Ala-D-Ala)](n)-di-trans,octa-cis-undecaprenyl diphosphate + beta-D-GlcNAc-(1-&gt;4)-Mur2Ac(oyl-L-Ala-gamma-D-Glu-L-Lys-D-Ala-D-Ala)-di-trans,octa-cis-undecaprenyl diphosphate = [GlcNAc-(1-&gt;4)-Mur2Ac(oyl-L-Ala-gamma-D-Glu-L-Lys-D-Ala-D-Ala)](n+1)-di-trans,octa-cis-undecaprenyl diphosphate + di-trans,octa-cis-undecaprenyl diphosphate + H(+)</text>
        <dbReference type="Rhea" id="RHEA:23708"/>
        <dbReference type="Rhea" id="RHEA-COMP:9602"/>
        <dbReference type="Rhea" id="RHEA-COMP:9603"/>
        <dbReference type="ChEBI" id="CHEBI:15378"/>
        <dbReference type="ChEBI" id="CHEBI:58405"/>
        <dbReference type="ChEBI" id="CHEBI:60033"/>
        <dbReference type="ChEBI" id="CHEBI:78435"/>
        <dbReference type="EC" id="2.4.99.28"/>
    </reaction>
</comment>
<proteinExistence type="inferred from homology"/>
<evidence type="ECO:0000256" key="6">
    <source>
        <dbReference type="ARBA" id="ARBA00022984"/>
    </source>
</evidence>
<evidence type="ECO:0000256" key="15">
    <source>
        <dbReference type="ARBA" id="ARBA00049902"/>
    </source>
</evidence>
<dbReference type="EC" id="2.4.99.28" evidence="14"/>
<keyword evidence="4 17" id="KW-0812">Transmembrane</keyword>
<gene>
    <name evidence="18" type="primary">ftsW_2</name>
    <name evidence="18" type="ORF">DLSSTS7063_01704</name>
</gene>
<sequence>MVKENKKRSTNTRVKKKEHSIAYFDYSLLAILICLICFGLVMLYSTSSYSAMMKQNGDSLFYFKRQVLFCIVGLIGMWIVSRIDYHWYFERSKFFYFISIFMMFLVKTPLGKEVNGAKRWIKLPFEQQLQPAEIAKIAIILFIPALICTMGREIKMLEGIVKVLAWGAFSAAVVFIITENLSTAIIVMGITCIMIFVVHPKTRIFIIIAVGIILIGIVGARVLGMAMETSGSFRLRRILVWLNPEKYASEGGYQIMQALYAIGSGGFFGKGLGNSAQKMIIPEVQNDMILSIICEELGVFGAIMVLILFGMLLYRLLFIAQNAPDLYGSLVVSGIFAHIALQVILNVMVVINCIPTTGITLPFISYGGTSVLFLMAEMGLALGVSSKIKIAE</sequence>
<dbReference type="GO" id="GO:0008955">
    <property type="term" value="F:peptidoglycan glycosyltransferase activity"/>
    <property type="evidence" value="ECO:0007669"/>
    <property type="project" value="UniProtKB-EC"/>
</dbReference>
<organism evidence="18 19">
    <name type="scientific">Dorea longicatena</name>
    <dbReference type="NCBI Taxonomy" id="88431"/>
    <lineage>
        <taxon>Bacteria</taxon>
        <taxon>Bacillati</taxon>
        <taxon>Bacillota</taxon>
        <taxon>Clostridia</taxon>
        <taxon>Lachnospirales</taxon>
        <taxon>Lachnospiraceae</taxon>
        <taxon>Dorea</taxon>
    </lineage>
</organism>
<dbReference type="GO" id="GO:0051301">
    <property type="term" value="P:cell division"/>
    <property type="evidence" value="ECO:0007669"/>
    <property type="project" value="InterPro"/>
</dbReference>
<feature type="transmembrane region" description="Helical" evidence="17">
    <location>
        <begin position="205"/>
        <end position="227"/>
    </location>
</feature>
<dbReference type="AlphaFoldDB" id="A0A564TS47"/>
<dbReference type="GO" id="GO:0032153">
    <property type="term" value="C:cell division site"/>
    <property type="evidence" value="ECO:0007669"/>
    <property type="project" value="TreeGrafter"/>
</dbReference>
<dbReference type="GO" id="GO:0005886">
    <property type="term" value="C:plasma membrane"/>
    <property type="evidence" value="ECO:0007669"/>
    <property type="project" value="TreeGrafter"/>
</dbReference>
<evidence type="ECO:0000256" key="13">
    <source>
        <dbReference type="ARBA" id="ARBA00041418"/>
    </source>
</evidence>
<feature type="transmembrane region" description="Helical" evidence="17">
    <location>
        <begin position="63"/>
        <end position="81"/>
    </location>
</feature>
<reference evidence="18 19" key="1">
    <citation type="submission" date="2019-07" db="EMBL/GenBank/DDBJ databases">
        <authorList>
            <person name="Hibberd C M."/>
            <person name="Gehrig L. J."/>
            <person name="Chang H.-W."/>
            <person name="Venkatesh S."/>
        </authorList>
    </citation>
    <scope>NUCLEOTIDE SEQUENCE [LARGE SCALE GENOMIC DNA]</scope>
    <source>
        <strain evidence="18">Dorea_longicatena_SSTS_Bg7063</strain>
    </source>
</reference>
<evidence type="ECO:0000256" key="1">
    <source>
        <dbReference type="ARBA" id="ARBA00004141"/>
    </source>
</evidence>
<evidence type="ECO:0000313" key="19">
    <source>
        <dbReference type="Proteomes" id="UP000398619"/>
    </source>
</evidence>
<feature type="transmembrane region" description="Helical" evidence="17">
    <location>
        <begin position="288"/>
        <end position="314"/>
    </location>
</feature>
<evidence type="ECO:0000313" key="18">
    <source>
        <dbReference type="EMBL" id="VUX10079.1"/>
    </source>
</evidence>
<evidence type="ECO:0000256" key="11">
    <source>
        <dbReference type="ARBA" id="ARBA00038053"/>
    </source>
</evidence>
<evidence type="ECO:0000256" key="14">
    <source>
        <dbReference type="ARBA" id="ARBA00044770"/>
    </source>
</evidence>
<evidence type="ECO:0000256" key="8">
    <source>
        <dbReference type="ARBA" id="ARBA00023136"/>
    </source>
</evidence>
<dbReference type="EMBL" id="CABHNM010000038">
    <property type="protein sequence ID" value="VUX10079.1"/>
    <property type="molecule type" value="Genomic_DNA"/>
</dbReference>
<evidence type="ECO:0000256" key="17">
    <source>
        <dbReference type="SAM" id="Phobius"/>
    </source>
</evidence>
<feature type="transmembrane region" description="Helical" evidence="17">
    <location>
        <begin position="326"/>
        <end position="351"/>
    </location>
</feature>
<feature type="transmembrane region" description="Helical" evidence="17">
    <location>
        <begin position="183"/>
        <end position="198"/>
    </location>
</feature>
<keyword evidence="5" id="KW-0133">Cell shape</keyword>
<dbReference type="Proteomes" id="UP000398619">
    <property type="component" value="Unassembled WGS sequence"/>
</dbReference>
<keyword evidence="6" id="KW-0573">Peptidoglycan synthesis</keyword>
<dbReference type="PANTHER" id="PTHR30474">
    <property type="entry name" value="CELL CYCLE PROTEIN"/>
    <property type="match status" value="1"/>
</dbReference>
<evidence type="ECO:0000256" key="16">
    <source>
        <dbReference type="ARBA" id="ARBA00049966"/>
    </source>
</evidence>
<dbReference type="InterPro" id="IPR001182">
    <property type="entry name" value="FtsW/RodA"/>
</dbReference>
<dbReference type="Pfam" id="PF01098">
    <property type="entry name" value="FTSW_RODA_SPOVE"/>
    <property type="match status" value="1"/>
</dbReference>
<feature type="transmembrane region" description="Helical" evidence="17">
    <location>
        <begin position="160"/>
        <end position="177"/>
    </location>
</feature>
<evidence type="ECO:0000256" key="9">
    <source>
        <dbReference type="ARBA" id="ARBA00032370"/>
    </source>
</evidence>